<evidence type="ECO:0000313" key="8">
    <source>
        <dbReference type="Proteomes" id="UP000001950"/>
    </source>
</evidence>
<sequence>MSSGCTRISQQNYYSTHNALVANVDDQSVRFVLHELEGTRHGALRIFPFYDIQMIKRLLIKKLSLPLTTRVKDLRILYKGQELPNYRTMDCYINNSKRDDKLYWCLKQSPTGSGIRPLGMKMNSKMQDLFNEIAISMKNNIKPKLTLDGTGGTYEIHNKNGKCVGIFKPCDEEAFTPYNPRGYTGTMNQQGFRPGVLSGEGATREVAAYLLDSTYKNFSNVPTTIMVEIAHQSLNNCNTNNLTNNYLAFNSNALTDSSHINSYGSLGSYGGGTMGSRLKWKIGSLQEFVVSRGTSGNYNYNFFSVEDVHKIAILDIRLLNLDRNDCNILVTNVPQSTGETNPYGNMPYGESVSDGRYHVNGDGAENCSPNHQKIKDEKYKLVPIDHGLILPDIIDICDLDWVWYEWPQCKVPFSAQELDLIFSFNVDKDIELLRKYLHIREECLRTIKVTTKFLQIAASMNLNLYQIATIIVRHDIDIPSEIEIIIKKAIEQAYKMSDNTSIISRNRLGNIIDLMENSLNPILSAKDQSENPAIQPNDTEDELSPVDLDLSELPSSTFFHYPTYTESTSERDKVRTHSRSTIRRIKRSTVTNNTWSITDSGGHAILIEWDYKFNNLFFKILEEMLVGNIQRLHPNWASYPFNGNKKHLYQKNQQNNTLPFKTIWFN</sequence>
<dbReference type="GeneID" id="3863233"/>
<dbReference type="AlphaFoldDB" id="Q4U9A7"/>
<evidence type="ECO:0000256" key="5">
    <source>
        <dbReference type="ARBA" id="ARBA00022840"/>
    </source>
</evidence>
<dbReference type="GO" id="GO:0005524">
    <property type="term" value="F:ATP binding"/>
    <property type="evidence" value="ECO:0007669"/>
    <property type="project" value="UniProtKB-KW"/>
</dbReference>
<keyword evidence="8" id="KW-1185">Reference proteome</keyword>
<protein>
    <recommendedName>
        <fullName evidence="6">PI3K/PI4K catalytic domain-containing protein</fullName>
    </recommendedName>
</protein>
<keyword evidence="4" id="KW-0418">Kinase</keyword>
<organism evidence="7 8">
    <name type="scientific">Theileria annulata</name>
    <dbReference type="NCBI Taxonomy" id="5874"/>
    <lineage>
        <taxon>Eukaryota</taxon>
        <taxon>Sar</taxon>
        <taxon>Alveolata</taxon>
        <taxon>Apicomplexa</taxon>
        <taxon>Aconoidasida</taxon>
        <taxon>Piroplasmida</taxon>
        <taxon>Theileriidae</taxon>
        <taxon>Theileria</taxon>
    </lineage>
</organism>
<reference evidence="7 8" key="1">
    <citation type="journal article" date="2005" name="Science">
        <title>Genome of the host-cell transforming parasite Theileria annulata compared with T. parva.</title>
        <authorList>
            <person name="Pain A."/>
            <person name="Renauld H."/>
            <person name="Berriman M."/>
            <person name="Murphy L."/>
            <person name="Yeats C.A."/>
            <person name="Weir W."/>
            <person name="Kerhornou A."/>
            <person name="Aslett M."/>
            <person name="Bishop R."/>
            <person name="Bouchier C."/>
            <person name="Cochet M."/>
            <person name="Coulson R.M.R."/>
            <person name="Cronin A."/>
            <person name="de Villiers E.P."/>
            <person name="Fraser A."/>
            <person name="Fosker N."/>
            <person name="Gardner M."/>
            <person name="Goble A."/>
            <person name="Griffiths-Jones S."/>
            <person name="Harris D.E."/>
            <person name="Katzer F."/>
            <person name="Larke N."/>
            <person name="Lord A."/>
            <person name="Maser P."/>
            <person name="McKellar S."/>
            <person name="Mooney P."/>
            <person name="Morton F."/>
            <person name="Nene V."/>
            <person name="O'Neil S."/>
            <person name="Price C."/>
            <person name="Quail M.A."/>
            <person name="Rabbinowitsch E."/>
            <person name="Rawlings N.D."/>
            <person name="Rutter S."/>
            <person name="Saunders D."/>
            <person name="Seeger K."/>
            <person name="Shah T."/>
            <person name="Squares R."/>
            <person name="Squares S."/>
            <person name="Tivey A."/>
            <person name="Walker A.R."/>
            <person name="Woodward J."/>
            <person name="Dobbelaere D.A.E."/>
            <person name="Langsley G."/>
            <person name="Rajandream M.A."/>
            <person name="McKeever D."/>
            <person name="Shiels B."/>
            <person name="Tait A."/>
            <person name="Barrell B.G."/>
            <person name="Hall N."/>
        </authorList>
    </citation>
    <scope>NUCLEOTIDE SEQUENCE [LARGE SCALE GENOMIC DNA]</scope>
    <source>
        <strain evidence="8">Ankara</strain>
    </source>
</reference>
<feature type="domain" description="PI3K/PI4K catalytic" evidence="6">
    <location>
        <begin position="151"/>
        <end position="466"/>
    </location>
</feature>
<evidence type="ECO:0000256" key="3">
    <source>
        <dbReference type="ARBA" id="ARBA00022741"/>
    </source>
</evidence>
<evidence type="ECO:0000256" key="4">
    <source>
        <dbReference type="ARBA" id="ARBA00022777"/>
    </source>
</evidence>
<dbReference type="GO" id="GO:0016301">
    <property type="term" value="F:kinase activity"/>
    <property type="evidence" value="ECO:0007669"/>
    <property type="project" value="UniProtKB-KW"/>
</dbReference>
<dbReference type="eggNOG" id="KOG2381">
    <property type="taxonomic scope" value="Eukaryota"/>
</dbReference>
<dbReference type="EMBL" id="CR940353">
    <property type="protein sequence ID" value="CAI76596.1"/>
    <property type="molecule type" value="Genomic_DNA"/>
</dbReference>
<dbReference type="Proteomes" id="UP000001950">
    <property type="component" value="Chromosome 4"/>
</dbReference>
<keyword evidence="5" id="KW-0067">ATP-binding</keyword>
<proteinExistence type="inferred from homology"/>
<dbReference type="STRING" id="5874.Q4U9A7"/>
<dbReference type="InParanoid" id="Q4U9A7"/>
<gene>
    <name evidence="7" type="ORF">TA09100</name>
</gene>
<evidence type="ECO:0000256" key="2">
    <source>
        <dbReference type="ARBA" id="ARBA00022679"/>
    </source>
</evidence>
<keyword evidence="3" id="KW-0547">Nucleotide-binding</keyword>
<accession>Q4U9A7</accession>
<dbReference type="InterPro" id="IPR000403">
    <property type="entry name" value="PI3/4_kinase_cat_dom"/>
</dbReference>
<dbReference type="PANTHER" id="PTHR45800:SF11">
    <property type="entry name" value="PHOSPHATIDYLINOSITOL 3-KINASE-RELATED PROTEIN KINASE"/>
    <property type="match status" value="1"/>
</dbReference>
<dbReference type="PANTHER" id="PTHR45800">
    <property type="entry name" value="PHOSPHATIDYLINOSITOL 4-KINASE GAMMA"/>
    <property type="match status" value="1"/>
</dbReference>
<keyword evidence="2" id="KW-0808">Transferase</keyword>
<dbReference type="KEGG" id="tan:TA09100"/>
<name>Q4U9A7_THEAN</name>
<evidence type="ECO:0000313" key="7">
    <source>
        <dbReference type="EMBL" id="CAI76596.1"/>
    </source>
</evidence>
<evidence type="ECO:0000259" key="6">
    <source>
        <dbReference type="Pfam" id="PF00454"/>
    </source>
</evidence>
<dbReference type="VEuPathDB" id="PiroplasmaDB:TA09100"/>
<dbReference type="OMA" id="TMDCYIN"/>
<dbReference type="InterPro" id="IPR044571">
    <property type="entry name" value="P4KG1-8"/>
</dbReference>
<dbReference type="OrthoDB" id="5839at2759"/>
<evidence type="ECO:0000256" key="1">
    <source>
        <dbReference type="ARBA" id="ARBA00008941"/>
    </source>
</evidence>
<comment type="similarity">
    <text evidence="1">Belongs to the PI3/PI4-kinase family. Type II PI4K subfamily.</text>
</comment>
<dbReference type="Pfam" id="PF00454">
    <property type="entry name" value="PI3_PI4_kinase"/>
    <property type="match status" value="1"/>
</dbReference>
<dbReference type="RefSeq" id="XP_953221.1">
    <property type="nucleotide sequence ID" value="XM_948128.1"/>
</dbReference>